<keyword evidence="3" id="KW-0677">Repeat</keyword>
<dbReference type="InterPro" id="IPR019775">
    <property type="entry name" value="WD40_repeat_CS"/>
</dbReference>
<evidence type="ECO:0000256" key="3">
    <source>
        <dbReference type="ARBA" id="ARBA00022737"/>
    </source>
</evidence>
<name>A0ABT4ZZ37_9CYAN</name>
<dbReference type="SUPFAM" id="SSF50978">
    <property type="entry name" value="WD40 repeat-like"/>
    <property type="match status" value="1"/>
</dbReference>
<feature type="repeat" description="WD" evidence="4">
    <location>
        <begin position="162"/>
        <end position="203"/>
    </location>
</feature>
<dbReference type="InterPro" id="IPR036322">
    <property type="entry name" value="WD40_repeat_dom_sf"/>
</dbReference>
<dbReference type="InterPro" id="IPR056153">
    <property type="entry name" value="Beta-prop_IFT122_1st"/>
</dbReference>
<evidence type="ECO:0000256" key="4">
    <source>
        <dbReference type="PROSITE-ProRule" id="PRU00221"/>
    </source>
</evidence>
<dbReference type="EMBL" id="JAQMTI010000327">
    <property type="protein sequence ID" value="MDB9444702.1"/>
    <property type="molecule type" value="Genomic_DNA"/>
</dbReference>
<proteinExistence type="predicted"/>
<dbReference type="Pfam" id="PF23381">
    <property type="entry name" value="Beta-prop_IFT122_1st"/>
    <property type="match status" value="1"/>
</dbReference>
<feature type="repeat" description="WD" evidence="4">
    <location>
        <begin position="246"/>
        <end position="287"/>
    </location>
</feature>
<feature type="domain" description="IFT122 first beta-propeller" evidence="5">
    <location>
        <begin position="168"/>
        <end position="314"/>
    </location>
</feature>
<evidence type="ECO:0000313" key="7">
    <source>
        <dbReference type="Proteomes" id="UP001211711"/>
    </source>
</evidence>
<protein>
    <recommendedName>
        <fullName evidence="1">Intraflagellar transport protein 122 homolog</fullName>
    </recommendedName>
</protein>
<evidence type="ECO:0000259" key="5">
    <source>
        <dbReference type="Pfam" id="PF23381"/>
    </source>
</evidence>
<dbReference type="CDD" id="cd00200">
    <property type="entry name" value="WD40"/>
    <property type="match status" value="1"/>
</dbReference>
<dbReference type="PANTHER" id="PTHR19848:SF8">
    <property type="entry name" value="F-BOX AND WD REPEAT DOMAIN CONTAINING 7"/>
    <property type="match status" value="1"/>
</dbReference>
<sequence length="327" mass="36230">MGNIATKLASKPAEFQSLFLGQFPEQQLKAGNLDKYYQTLTDFDFISLKINYPKFGIESLVKDYLLIEDPEILELLADDEKLKSEQIKTLKLIQQTLELSAHVVNQDRHQLVSQLWGRLQSFANSDIQKILADAAQSKSEITRLRPLTASLTTPGGSLLRTLTGHKNRIRTIAITPDGTKAVSGSDDNTLNVWDLHTGKELSTLTGHNDWVNAVAITPDGKKAISGSDDKTLKVWDLETFQEICTFTGHENWVRSVAITPDGKKAVSSSDDNTLKLWDLEERKEISNFTGDTSIISCAVSPDGLMVVAGEQSGRVHFLRLEGGFKNE</sequence>
<dbReference type="PANTHER" id="PTHR19848">
    <property type="entry name" value="WD40 REPEAT PROTEIN"/>
    <property type="match status" value="1"/>
</dbReference>
<keyword evidence="2 4" id="KW-0853">WD repeat</keyword>
<dbReference type="InterPro" id="IPR015943">
    <property type="entry name" value="WD40/YVTN_repeat-like_dom_sf"/>
</dbReference>
<organism evidence="6 7">
    <name type="scientific">Sphaerospermopsis kisseleviana CS-549</name>
    <dbReference type="NCBI Taxonomy" id="3021783"/>
    <lineage>
        <taxon>Bacteria</taxon>
        <taxon>Bacillati</taxon>
        <taxon>Cyanobacteriota</taxon>
        <taxon>Cyanophyceae</taxon>
        <taxon>Nostocales</taxon>
        <taxon>Aphanizomenonaceae</taxon>
        <taxon>Sphaerospermopsis</taxon>
        <taxon>Sphaerospermopsis kisseleviana</taxon>
    </lineage>
</organism>
<comment type="caution">
    <text evidence="6">The sequence shown here is derived from an EMBL/GenBank/DDBJ whole genome shotgun (WGS) entry which is preliminary data.</text>
</comment>
<evidence type="ECO:0000256" key="1">
    <source>
        <dbReference type="ARBA" id="ARBA00019442"/>
    </source>
</evidence>
<dbReference type="PROSITE" id="PS50082">
    <property type="entry name" value="WD_REPEATS_2"/>
    <property type="match status" value="3"/>
</dbReference>
<dbReference type="Gene3D" id="1.25.40.370">
    <property type="match status" value="1"/>
</dbReference>
<accession>A0ABT4ZZ37</accession>
<feature type="repeat" description="WD" evidence="4">
    <location>
        <begin position="204"/>
        <end position="245"/>
    </location>
</feature>
<dbReference type="SMART" id="SM00320">
    <property type="entry name" value="WD40"/>
    <property type="match status" value="4"/>
</dbReference>
<dbReference type="InterPro" id="IPR001680">
    <property type="entry name" value="WD40_rpt"/>
</dbReference>
<reference evidence="6 7" key="1">
    <citation type="submission" date="2023-01" db="EMBL/GenBank/DDBJ databases">
        <title>Genomes from the Australian National Cyanobacteria Reference Collection.</title>
        <authorList>
            <person name="Willis A."/>
            <person name="Lee E.M.F."/>
        </authorList>
    </citation>
    <scope>NUCLEOTIDE SEQUENCE [LARGE SCALE GENOMIC DNA]</scope>
    <source>
        <strain evidence="6 7">CS-549</strain>
    </source>
</reference>
<dbReference type="RefSeq" id="WP_096569917.1">
    <property type="nucleotide sequence ID" value="NZ_JAQMTI010000327.1"/>
</dbReference>
<dbReference type="PRINTS" id="PR00320">
    <property type="entry name" value="GPROTEINBRPT"/>
</dbReference>
<dbReference type="Gene3D" id="2.130.10.10">
    <property type="entry name" value="YVTN repeat-like/Quinoprotein amine dehydrogenase"/>
    <property type="match status" value="2"/>
</dbReference>
<dbReference type="InterPro" id="IPR020472">
    <property type="entry name" value="WD40_PAC1"/>
</dbReference>
<dbReference type="PROSITE" id="PS00678">
    <property type="entry name" value="WD_REPEATS_1"/>
    <property type="match status" value="3"/>
</dbReference>
<evidence type="ECO:0000256" key="2">
    <source>
        <dbReference type="ARBA" id="ARBA00022574"/>
    </source>
</evidence>
<gene>
    <name evidence="6" type="ORF">PN497_25605</name>
</gene>
<dbReference type="Proteomes" id="UP001211711">
    <property type="component" value="Unassembled WGS sequence"/>
</dbReference>
<evidence type="ECO:0000313" key="6">
    <source>
        <dbReference type="EMBL" id="MDB9444702.1"/>
    </source>
</evidence>
<dbReference type="PROSITE" id="PS50294">
    <property type="entry name" value="WD_REPEATS_REGION"/>
    <property type="match status" value="3"/>
</dbReference>
<keyword evidence="7" id="KW-1185">Reference proteome</keyword>